<reference evidence="1" key="1">
    <citation type="journal article" date="2020" name="Fungal Divers.">
        <title>Resolving the Mortierellaceae phylogeny through synthesis of multi-gene phylogenetics and phylogenomics.</title>
        <authorList>
            <person name="Vandepol N."/>
            <person name="Liber J."/>
            <person name="Desiro A."/>
            <person name="Na H."/>
            <person name="Kennedy M."/>
            <person name="Barry K."/>
            <person name="Grigoriev I.V."/>
            <person name="Miller A.N."/>
            <person name="O'Donnell K."/>
            <person name="Stajich J.E."/>
            <person name="Bonito G."/>
        </authorList>
    </citation>
    <scope>NUCLEOTIDE SEQUENCE</scope>
    <source>
        <strain evidence="1">REB-010B</strain>
    </source>
</reference>
<dbReference type="Proteomes" id="UP000738325">
    <property type="component" value="Unassembled WGS sequence"/>
</dbReference>
<accession>A0A9P6UR15</accession>
<sequence>MTDPRLEGVKLTPLNELTPGFERISVCGYLVQVLKNSQRLCGDHYHLRVVIRDFNIEGAPEVECNLVSDKAQDLPYCVDPAYDLTVTNAICIERQDGQGHSLVAVDQQGGSWFLVRNDKCLVV</sequence>
<proteinExistence type="predicted"/>
<name>A0A9P6UR15_9FUNG</name>
<protein>
    <submittedName>
        <fullName evidence="1">Uncharacterized protein</fullName>
    </submittedName>
</protein>
<dbReference type="AlphaFoldDB" id="A0A9P6UR15"/>
<comment type="caution">
    <text evidence="1">The sequence shown here is derived from an EMBL/GenBank/DDBJ whole genome shotgun (WGS) entry which is preliminary data.</text>
</comment>
<evidence type="ECO:0000313" key="1">
    <source>
        <dbReference type="EMBL" id="KAG0317064.1"/>
    </source>
</evidence>
<evidence type="ECO:0000313" key="2">
    <source>
        <dbReference type="Proteomes" id="UP000738325"/>
    </source>
</evidence>
<organism evidence="1 2">
    <name type="scientific">Dissophora globulifera</name>
    <dbReference type="NCBI Taxonomy" id="979702"/>
    <lineage>
        <taxon>Eukaryota</taxon>
        <taxon>Fungi</taxon>
        <taxon>Fungi incertae sedis</taxon>
        <taxon>Mucoromycota</taxon>
        <taxon>Mortierellomycotina</taxon>
        <taxon>Mortierellomycetes</taxon>
        <taxon>Mortierellales</taxon>
        <taxon>Mortierellaceae</taxon>
        <taxon>Dissophora</taxon>
    </lineage>
</organism>
<keyword evidence="2" id="KW-1185">Reference proteome</keyword>
<gene>
    <name evidence="1" type="ORF">BGZ99_006521</name>
</gene>
<dbReference type="EMBL" id="JAAAIP010000443">
    <property type="protein sequence ID" value="KAG0317064.1"/>
    <property type="molecule type" value="Genomic_DNA"/>
</dbReference>